<dbReference type="EC" id="1.8.4.12" evidence="11"/>
<feature type="active site" description="Nucleophile" evidence="11">
    <location>
        <position position="298"/>
    </location>
</feature>
<dbReference type="PROSITE" id="PS51790">
    <property type="entry name" value="MSRB"/>
    <property type="match status" value="1"/>
</dbReference>
<dbReference type="SUPFAM" id="SSF51316">
    <property type="entry name" value="Mss4-like"/>
    <property type="match status" value="1"/>
</dbReference>
<evidence type="ECO:0000256" key="9">
    <source>
        <dbReference type="ARBA" id="ARBA00048488"/>
    </source>
</evidence>
<evidence type="ECO:0000256" key="8">
    <source>
        <dbReference type="ARBA" id="ARBA00047806"/>
    </source>
</evidence>
<dbReference type="PANTHER" id="PTHR10173:SF59">
    <property type="entry name" value="PEPTIDE METHIONINE SULFOXIDE REDUCTASE MSRA_MSRB"/>
    <property type="match status" value="1"/>
</dbReference>
<comment type="similarity">
    <text evidence="1 12">Belongs to the MsrA Met sulfoxide reductase family.</text>
</comment>
<dbReference type="NCBIfam" id="TIGR00357">
    <property type="entry name" value="peptide-methionine (R)-S-oxide reductase MsrB"/>
    <property type="match status" value="1"/>
</dbReference>
<dbReference type="Gene3D" id="2.170.150.20">
    <property type="entry name" value="Peptide methionine sulfoxide reductase"/>
    <property type="match status" value="1"/>
</dbReference>
<sequence length="327" mass="37760">MSESSGHRQDRYELATFAGGCFWCMVSPFEELPGIEKVVSGYTGGHKANPTYEEVCSETTGHAEAVQITFDPQLFPYEKLLDMYWRQIDPTDAGGQFHDRGPSYRTAIFYHSDEQKRLAEASRRALEESGRFDKPIVTEITAAGPFYEAEDYHQNYHHKQTLRYKMYRKGSGRDNFIAAHWHTEKDKEQLRHKLTPLQYEVTQNNATEPPFRNEFWDHHDEGIYVDIVSGEPLFSSLDKFDSGCGWPSFTKPIEQANVKDKQDYSHFMIRTEVRSREGDSHLGHVFNDGPDPTGLRYCINSAALRFIPKEQLEKEGYGAYARLFKKD</sequence>
<protein>
    <recommendedName>
        <fullName evidence="11 12">Multifunctional fusion protein</fullName>
    </recommendedName>
    <domain>
        <recommendedName>
            <fullName evidence="12">Peptide methionine sulfoxide reductase MsrA</fullName>
            <shortName evidence="12">Protein-methionine-S-oxide reductase</shortName>
            <ecNumber evidence="12">1.8.4.11</ecNumber>
        </recommendedName>
        <alternativeName>
            <fullName evidence="12">Peptide-methionine (S)-S-oxide reductase</fullName>
            <shortName evidence="12">Peptide Met(O) reductase</shortName>
        </alternativeName>
    </domain>
    <domain>
        <recommendedName>
            <fullName evidence="11">Peptide methionine sulfoxide reductase MsrB</fullName>
            <ecNumber evidence="11">1.8.4.12</ecNumber>
        </recommendedName>
        <alternativeName>
            <fullName evidence="11">Peptide-methionine (R)-S-oxide reductase</fullName>
        </alternativeName>
    </domain>
</protein>
<dbReference type="GO" id="GO:0006979">
    <property type="term" value="P:response to oxidative stress"/>
    <property type="evidence" value="ECO:0007669"/>
    <property type="project" value="InterPro"/>
</dbReference>
<dbReference type="SUPFAM" id="SSF55068">
    <property type="entry name" value="Peptide methionine sulfoxide reductase"/>
    <property type="match status" value="1"/>
</dbReference>
<keyword evidence="5 11" id="KW-0560">Oxidoreductase</keyword>
<dbReference type="OrthoDB" id="4174719at2"/>
<evidence type="ECO:0000313" key="15">
    <source>
        <dbReference type="Proteomes" id="UP000295636"/>
    </source>
</evidence>
<comment type="similarity">
    <text evidence="3">In the C-terminal section; belongs to the MsrB Met sulfoxide reductase family.</text>
</comment>
<evidence type="ECO:0000256" key="5">
    <source>
        <dbReference type="ARBA" id="ARBA00023002"/>
    </source>
</evidence>
<dbReference type="NCBIfam" id="TIGR00401">
    <property type="entry name" value="msrA"/>
    <property type="match status" value="1"/>
</dbReference>
<dbReference type="PANTHER" id="PTHR10173">
    <property type="entry name" value="METHIONINE SULFOXIDE REDUCTASE"/>
    <property type="match status" value="1"/>
</dbReference>
<dbReference type="GO" id="GO:0033744">
    <property type="term" value="F:L-methionine:thioredoxin-disulfide S-oxidoreductase activity"/>
    <property type="evidence" value="ECO:0007669"/>
    <property type="project" value="RHEA"/>
</dbReference>
<comment type="catalytic activity">
    <reaction evidence="10 12">
        <text>[thioredoxin]-disulfide + L-methionine + H2O = L-methionine (S)-S-oxide + [thioredoxin]-dithiol</text>
        <dbReference type="Rhea" id="RHEA:19993"/>
        <dbReference type="Rhea" id="RHEA-COMP:10698"/>
        <dbReference type="Rhea" id="RHEA-COMP:10700"/>
        <dbReference type="ChEBI" id="CHEBI:15377"/>
        <dbReference type="ChEBI" id="CHEBI:29950"/>
        <dbReference type="ChEBI" id="CHEBI:50058"/>
        <dbReference type="ChEBI" id="CHEBI:57844"/>
        <dbReference type="ChEBI" id="CHEBI:58772"/>
        <dbReference type="EC" id="1.8.4.11"/>
    </reaction>
</comment>
<dbReference type="Proteomes" id="UP000295636">
    <property type="component" value="Unassembled WGS sequence"/>
</dbReference>
<comment type="function">
    <text evidence="7 12">Has an important function as a repair enzyme for proteins that have been inactivated by oxidation. Catalyzes the reversible oxidation-reduction of methionine sulfoxide in proteins to methionine.</text>
</comment>
<evidence type="ECO:0000256" key="6">
    <source>
        <dbReference type="ARBA" id="ARBA00023268"/>
    </source>
</evidence>
<comment type="caution">
    <text evidence="11">Lacks conserved residue(s) required for the propagation of feature annotation.</text>
</comment>
<dbReference type="GO" id="GO:0005737">
    <property type="term" value="C:cytoplasm"/>
    <property type="evidence" value="ECO:0007669"/>
    <property type="project" value="TreeGrafter"/>
</dbReference>
<dbReference type="GO" id="GO:0033743">
    <property type="term" value="F:peptide-methionine (R)-S-oxide reductase activity"/>
    <property type="evidence" value="ECO:0007669"/>
    <property type="project" value="UniProtKB-UniRule"/>
</dbReference>
<dbReference type="FunFam" id="3.30.1060.10:FF:000003">
    <property type="entry name" value="Peptide methionine sulfoxide reductase MsrA"/>
    <property type="match status" value="1"/>
</dbReference>
<evidence type="ECO:0000313" key="14">
    <source>
        <dbReference type="EMBL" id="TDF99191.1"/>
    </source>
</evidence>
<evidence type="ECO:0000256" key="10">
    <source>
        <dbReference type="ARBA" id="ARBA00048782"/>
    </source>
</evidence>
<dbReference type="AlphaFoldDB" id="A0A4R5KTK2"/>
<dbReference type="Pfam" id="PF01625">
    <property type="entry name" value="PMSR"/>
    <property type="match status" value="1"/>
</dbReference>
<comment type="similarity">
    <text evidence="2 11">Belongs to the MsrB Met sulfoxide reductase family.</text>
</comment>
<dbReference type="HAMAP" id="MF_01400">
    <property type="entry name" value="MsrB"/>
    <property type="match status" value="1"/>
</dbReference>
<evidence type="ECO:0000256" key="1">
    <source>
        <dbReference type="ARBA" id="ARBA00005591"/>
    </source>
</evidence>
<organism evidence="14 15">
    <name type="scientific">Paenibacillus piri</name>
    <dbReference type="NCBI Taxonomy" id="2547395"/>
    <lineage>
        <taxon>Bacteria</taxon>
        <taxon>Bacillati</taxon>
        <taxon>Bacillota</taxon>
        <taxon>Bacilli</taxon>
        <taxon>Bacillales</taxon>
        <taxon>Paenibacillaceae</taxon>
        <taxon>Paenibacillus</taxon>
    </lineage>
</organism>
<comment type="caution">
    <text evidence="14">The sequence shown here is derived from an EMBL/GenBank/DDBJ whole genome shotgun (WGS) entry which is preliminary data.</text>
</comment>
<accession>A0A4R5KTK2</accession>
<dbReference type="InterPro" id="IPR028427">
    <property type="entry name" value="Met_Sox_Rdtase_MsrB"/>
</dbReference>
<evidence type="ECO:0000256" key="11">
    <source>
        <dbReference type="HAMAP-Rule" id="MF_01400"/>
    </source>
</evidence>
<evidence type="ECO:0000256" key="7">
    <source>
        <dbReference type="ARBA" id="ARBA00024679"/>
    </source>
</evidence>
<keyword evidence="15" id="KW-1185">Reference proteome</keyword>
<dbReference type="GO" id="GO:0030091">
    <property type="term" value="P:protein repair"/>
    <property type="evidence" value="ECO:0007669"/>
    <property type="project" value="InterPro"/>
</dbReference>
<comment type="catalytic activity">
    <reaction evidence="9 11">
        <text>L-methionyl-[protein] + [thioredoxin]-disulfide + H2O = L-methionyl-(R)-S-oxide-[protein] + [thioredoxin]-dithiol</text>
        <dbReference type="Rhea" id="RHEA:24164"/>
        <dbReference type="Rhea" id="RHEA-COMP:10698"/>
        <dbReference type="Rhea" id="RHEA-COMP:10700"/>
        <dbReference type="Rhea" id="RHEA-COMP:12313"/>
        <dbReference type="Rhea" id="RHEA-COMP:12314"/>
        <dbReference type="ChEBI" id="CHEBI:15377"/>
        <dbReference type="ChEBI" id="CHEBI:16044"/>
        <dbReference type="ChEBI" id="CHEBI:29950"/>
        <dbReference type="ChEBI" id="CHEBI:45764"/>
        <dbReference type="ChEBI" id="CHEBI:50058"/>
        <dbReference type="EC" id="1.8.4.12"/>
    </reaction>
</comment>
<dbReference type="GO" id="GO:0008113">
    <property type="term" value="F:peptide-methionine (S)-S-oxide reductase activity"/>
    <property type="evidence" value="ECO:0007669"/>
    <property type="project" value="UniProtKB-UniRule"/>
</dbReference>
<dbReference type="HAMAP" id="MF_01401">
    <property type="entry name" value="MsrA"/>
    <property type="match status" value="1"/>
</dbReference>
<evidence type="ECO:0000256" key="4">
    <source>
        <dbReference type="ARBA" id="ARBA00011017"/>
    </source>
</evidence>
<feature type="active site" evidence="12">
    <location>
        <position position="21"/>
    </location>
</feature>
<dbReference type="InterPro" id="IPR002579">
    <property type="entry name" value="Met_Sox_Rdtase_MsrB_dom"/>
</dbReference>
<dbReference type="EMBL" id="SMRT01000002">
    <property type="protein sequence ID" value="TDF99191.1"/>
    <property type="molecule type" value="Genomic_DNA"/>
</dbReference>
<evidence type="ECO:0000259" key="13">
    <source>
        <dbReference type="PROSITE" id="PS51790"/>
    </source>
</evidence>
<evidence type="ECO:0000256" key="2">
    <source>
        <dbReference type="ARBA" id="ARBA00007174"/>
    </source>
</evidence>
<reference evidence="14 15" key="1">
    <citation type="submission" date="2019-03" db="EMBL/GenBank/DDBJ databases">
        <title>This is whole genome sequence of Paenibacillus sp MS74 strain.</title>
        <authorList>
            <person name="Trinh H.N."/>
        </authorList>
    </citation>
    <scope>NUCLEOTIDE SEQUENCE [LARGE SCALE GENOMIC DNA]</scope>
    <source>
        <strain evidence="14 15">MS74</strain>
    </source>
</reference>
<dbReference type="InterPro" id="IPR002569">
    <property type="entry name" value="Met_Sox_Rdtase_MsrA_dom"/>
</dbReference>
<evidence type="ECO:0000256" key="12">
    <source>
        <dbReference type="HAMAP-Rule" id="MF_01401"/>
    </source>
</evidence>
<comment type="catalytic activity">
    <reaction evidence="8 12">
        <text>L-methionyl-[protein] + [thioredoxin]-disulfide + H2O = L-methionyl-(S)-S-oxide-[protein] + [thioredoxin]-dithiol</text>
        <dbReference type="Rhea" id="RHEA:14217"/>
        <dbReference type="Rhea" id="RHEA-COMP:10698"/>
        <dbReference type="Rhea" id="RHEA-COMP:10700"/>
        <dbReference type="Rhea" id="RHEA-COMP:12313"/>
        <dbReference type="Rhea" id="RHEA-COMP:12315"/>
        <dbReference type="ChEBI" id="CHEBI:15377"/>
        <dbReference type="ChEBI" id="CHEBI:16044"/>
        <dbReference type="ChEBI" id="CHEBI:29950"/>
        <dbReference type="ChEBI" id="CHEBI:44120"/>
        <dbReference type="ChEBI" id="CHEBI:50058"/>
        <dbReference type="EC" id="1.8.4.11"/>
    </reaction>
</comment>
<evidence type="ECO:0000256" key="3">
    <source>
        <dbReference type="ARBA" id="ARBA00008076"/>
    </source>
</evidence>
<proteinExistence type="inferred from homology"/>
<keyword evidence="6" id="KW-0511">Multifunctional enzyme</keyword>
<dbReference type="RefSeq" id="WP_133225729.1">
    <property type="nucleotide sequence ID" value="NZ_SMRT01000002.1"/>
</dbReference>
<dbReference type="Pfam" id="PF01641">
    <property type="entry name" value="SelR"/>
    <property type="match status" value="1"/>
</dbReference>
<gene>
    <name evidence="11 14" type="primary">msrB</name>
    <name evidence="12" type="synonym">msrA</name>
    <name evidence="14" type="ORF">E1757_04830</name>
</gene>
<name>A0A4R5KTK2_9BACL</name>
<dbReference type="FunFam" id="2.170.150.20:FF:000003">
    <property type="entry name" value="Peptide methionine sulfoxide reductase MsrB"/>
    <property type="match status" value="1"/>
</dbReference>
<dbReference type="InterPro" id="IPR011057">
    <property type="entry name" value="Mss4-like_sf"/>
</dbReference>
<comment type="similarity">
    <text evidence="4">In the N-terminal section; belongs to the MsrA Met sulfoxide reductase family.</text>
</comment>
<feature type="domain" description="MsrB" evidence="13">
    <location>
        <begin position="187"/>
        <end position="309"/>
    </location>
</feature>
<dbReference type="EC" id="1.8.4.11" evidence="12"/>
<dbReference type="Gene3D" id="3.30.1060.10">
    <property type="entry name" value="Peptide methionine sulphoxide reductase MsrA"/>
    <property type="match status" value="1"/>
</dbReference>
<dbReference type="InterPro" id="IPR036509">
    <property type="entry name" value="Met_Sox_Rdtase_MsrA_sf"/>
</dbReference>